<proteinExistence type="predicted"/>
<dbReference type="EMBL" id="JARBHB010000009">
    <property type="protein sequence ID" value="KAJ8876062.1"/>
    <property type="molecule type" value="Genomic_DNA"/>
</dbReference>
<feature type="compositionally biased region" description="Polar residues" evidence="1">
    <location>
        <begin position="871"/>
        <end position="886"/>
    </location>
</feature>
<gene>
    <name evidence="2" type="ORF">PR048_023970</name>
</gene>
<dbReference type="Proteomes" id="UP001159363">
    <property type="component" value="Chromosome 8"/>
</dbReference>
<evidence type="ECO:0000313" key="3">
    <source>
        <dbReference type="Proteomes" id="UP001159363"/>
    </source>
</evidence>
<reference evidence="2 3" key="1">
    <citation type="submission" date="2023-02" db="EMBL/GenBank/DDBJ databases">
        <title>LHISI_Scaffold_Assembly.</title>
        <authorList>
            <person name="Stuart O.P."/>
            <person name="Cleave R."/>
            <person name="Magrath M.J.L."/>
            <person name="Mikheyev A.S."/>
        </authorList>
    </citation>
    <scope>NUCLEOTIDE SEQUENCE [LARGE SCALE GENOMIC DNA]</scope>
    <source>
        <strain evidence="2">Daus_M_001</strain>
        <tissue evidence="2">Leg muscle</tissue>
    </source>
</reference>
<comment type="caution">
    <text evidence="2">The sequence shown here is derived from an EMBL/GenBank/DDBJ whole genome shotgun (WGS) entry which is preliminary data.</text>
</comment>
<sequence>MMADTRTRRGHGGVVVRLLASHHCELGSIPGGFDPGSSHAGIVPDDAVGRRISLGYLPFPLLLHSDAAPYSPRFTRTSLASEKSEVSLNGLGVAQTPLKSMLSVLVLETKLCDRQEWASYANSRPLLCTETHTSSWYQRAAFGLANVGNPGRGLSVKSGMDPHGLWEPALKGELALTYGAGGASDAQRVGRRLHADRGDGDPVAAARLQAVQVQLRGAGGHVDRVDVVAPAAVVLDGAPRDPVLTRARRVGWRPVHDQVVLRALHHVDADHRLRSCCDRTGNKACSWMLPCSKIWRYRGNVHCEMSRTPLDDFDNQERSQSHVVKRVVVMNDRVLCVRLPARSRRGACERSHFLRECALQSLAMFVLQKAEEYTTCMQVYLEQAFQKCSAYPVSLLACHQCEPGPVPGRVTPGFSHVGIVSNDAAGWRVFSGISRSPPPAHPFRCYSILTSITLIGSQDLAVKIHRYDGDTARLARKSDEALGVRVSVARITPSLLELGRNVPMGIHSTLKGTTSSQRPALKVAAARRRCRGAAQQRAAIQGRVQGRLHDYRLPDLGLEEPCPFAISDQWSGESKTIINVTSAGIAYKDRDPIEKVQYLSERYTVLTSEDVERGVGSAGVVGAKGGDRDSVIGARLEAAGRPLYVEVVQGLALLPRPSSRLQAHVVLVHAARVLVPVHRQLALRHIRRPQLAHVTCTHHTPRLQQHRYTLSTVLLNPIALNTTPRTTCFTHPHTFSKRRAAVANRVRFSVGHTQVFRMWESCPTMPLVGGFSRGFPVSPAPSFRRCSITSPRFTLIGSQDLDVKSPPQSLHSNIRVFRSPVGMKGRGGKRKIPEKIPHPSRPAGLPGTIPTSKNLGATQPGIEPSSPKWEASSQTTTRPWPPESLSNARWPSVAAEIVLGSDRQLRVTEYFSLVRAVAWQVTLEELIGQRRSAILKAGDAISLGRVAGVRNRGHGGLVVSLLASHLGEPGSIPGGVASTIPCVGIVPYDAAGRWGFSKISQGLESR</sequence>
<protein>
    <submittedName>
        <fullName evidence="2">Uncharacterized protein</fullName>
    </submittedName>
</protein>
<evidence type="ECO:0000256" key="1">
    <source>
        <dbReference type="SAM" id="MobiDB-lite"/>
    </source>
</evidence>
<feature type="region of interest" description="Disordered" evidence="1">
    <location>
        <begin position="820"/>
        <end position="886"/>
    </location>
</feature>
<evidence type="ECO:0000313" key="2">
    <source>
        <dbReference type="EMBL" id="KAJ8876062.1"/>
    </source>
</evidence>
<name>A0ABQ9GVL2_9NEOP</name>
<organism evidence="2 3">
    <name type="scientific">Dryococelus australis</name>
    <dbReference type="NCBI Taxonomy" id="614101"/>
    <lineage>
        <taxon>Eukaryota</taxon>
        <taxon>Metazoa</taxon>
        <taxon>Ecdysozoa</taxon>
        <taxon>Arthropoda</taxon>
        <taxon>Hexapoda</taxon>
        <taxon>Insecta</taxon>
        <taxon>Pterygota</taxon>
        <taxon>Neoptera</taxon>
        <taxon>Polyneoptera</taxon>
        <taxon>Phasmatodea</taxon>
        <taxon>Verophasmatodea</taxon>
        <taxon>Anareolatae</taxon>
        <taxon>Phasmatidae</taxon>
        <taxon>Eurycanthinae</taxon>
        <taxon>Dryococelus</taxon>
    </lineage>
</organism>
<keyword evidence="3" id="KW-1185">Reference proteome</keyword>
<accession>A0ABQ9GVL2</accession>